<protein>
    <submittedName>
        <fullName evidence="3">Septin-9-like</fullName>
    </submittedName>
</protein>
<dbReference type="Proteomes" id="UP000245341">
    <property type="component" value="Unplaced"/>
</dbReference>
<feature type="region of interest" description="Disordered" evidence="1">
    <location>
        <begin position="143"/>
        <end position="267"/>
    </location>
</feature>
<reference evidence="3" key="1">
    <citation type="submission" date="2025-08" db="UniProtKB">
        <authorList>
            <consortium name="RefSeq"/>
        </authorList>
    </citation>
    <scope>IDENTIFICATION</scope>
    <source>
        <tissue evidence="3">Liver</tissue>
    </source>
</reference>
<name>A0A2U3Z6L8_LEPWE</name>
<sequence length="267" mass="28791">MAGSFPGTVPRPRRERVLAETVVEAGVTGDASRPTPPSCCCPRCVVSALGGALKRSFEVEEAETPNSTPHRRVQTPVLRATVASSTQKFQDLGVKNSEPAARHVDSLSQRSPKAALRRVELSGPKAEPVSRRTEISIDISSKQVENASTAGPSRFGLKRAEALGHKTPEPTPRRTEITIVKPQESTHRRMETPASKIPEVPTAPTADAAPKRVEIQVPKPAEVPASPIPPQTLENSEHALMSQLQNRLEPKPQHPVVEAPPKSQEGE</sequence>
<dbReference type="GeneID" id="102729514"/>
<dbReference type="STRING" id="9713.A0A2U3Z6L8"/>
<dbReference type="RefSeq" id="XP_006751378.1">
    <property type="nucleotide sequence ID" value="XM_006751315.1"/>
</dbReference>
<gene>
    <name evidence="3" type="primary">LOC102729514</name>
</gene>
<evidence type="ECO:0000256" key="1">
    <source>
        <dbReference type="SAM" id="MobiDB-lite"/>
    </source>
</evidence>
<keyword evidence="2" id="KW-1185">Reference proteome</keyword>
<evidence type="ECO:0000313" key="2">
    <source>
        <dbReference type="Proteomes" id="UP000245341"/>
    </source>
</evidence>
<proteinExistence type="predicted"/>
<feature type="compositionally biased region" description="Basic and acidic residues" evidence="1">
    <location>
        <begin position="158"/>
        <end position="176"/>
    </location>
</feature>
<dbReference type="OrthoDB" id="416553at2759"/>
<organism evidence="2 3">
    <name type="scientific">Leptonychotes weddellii</name>
    <name type="common">Weddell seal</name>
    <name type="synonym">Otaria weddellii</name>
    <dbReference type="NCBI Taxonomy" id="9713"/>
    <lineage>
        <taxon>Eukaryota</taxon>
        <taxon>Metazoa</taxon>
        <taxon>Chordata</taxon>
        <taxon>Craniata</taxon>
        <taxon>Vertebrata</taxon>
        <taxon>Euteleostomi</taxon>
        <taxon>Mammalia</taxon>
        <taxon>Eutheria</taxon>
        <taxon>Laurasiatheria</taxon>
        <taxon>Carnivora</taxon>
        <taxon>Caniformia</taxon>
        <taxon>Pinnipedia</taxon>
        <taxon>Phocidae</taxon>
        <taxon>Monachinae</taxon>
        <taxon>Lobodontini</taxon>
        <taxon>Leptonychotes</taxon>
    </lineage>
</organism>
<dbReference type="AlphaFoldDB" id="A0A2U3Z6L8"/>
<dbReference type="KEGG" id="lww:102729514"/>
<feature type="region of interest" description="Disordered" evidence="1">
    <location>
        <begin position="93"/>
        <end position="129"/>
    </location>
</feature>
<evidence type="ECO:0000313" key="3">
    <source>
        <dbReference type="RefSeq" id="XP_006751378.1"/>
    </source>
</evidence>
<accession>A0A2U3Z6L8</accession>